<organism evidence="1 2">
    <name type="scientific">Nocardia farcinica</name>
    <dbReference type="NCBI Taxonomy" id="37329"/>
    <lineage>
        <taxon>Bacteria</taxon>
        <taxon>Bacillati</taxon>
        <taxon>Actinomycetota</taxon>
        <taxon>Actinomycetes</taxon>
        <taxon>Mycobacteriales</taxon>
        <taxon>Nocardiaceae</taxon>
        <taxon>Nocardia</taxon>
    </lineage>
</organism>
<accession>A0A0H5P963</accession>
<sequence>MDDYEWTPVICDACNGQGCRACGDTGELTVRIYLHEATA</sequence>
<proteinExistence type="predicted"/>
<dbReference type="KEGG" id="nfr:ERS450000_05934"/>
<keyword evidence="1" id="KW-0614">Plasmid</keyword>
<evidence type="ECO:0000313" key="1">
    <source>
        <dbReference type="EMBL" id="CRY84247.1"/>
    </source>
</evidence>
<geneLocation type="plasmid" evidence="1">
    <name>2</name>
</geneLocation>
<dbReference type="EMBL" id="LN868939">
    <property type="protein sequence ID" value="CRY84247.1"/>
    <property type="molecule type" value="Genomic_DNA"/>
</dbReference>
<dbReference type="Proteomes" id="UP000057820">
    <property type="component" value="Plasmid 2"/>
</dbReference>
<protein>
    <submittedName>
        <fullName evidence="1">Uncharacterized protein</fullName>
    </submittedName>
</protein>
<evidence type="ECO:0000313" key="2">
    <source>
        <dbReference type="Proteomes" id="UP000057820"/>
    </source>
</evidence>
<gene>
    <name evidence="1" type="ORF">ERS450000_05934</name>
</gene>
<name>A0A0H5P963_NOCFR</name>
<reference evidence="2" key="1">
    <citation type="submission" date="2015-03" db="EMBL/GenBank/DDBJ databases">
        <authorList>
            <consortium name="Pathogen Informatics"/>
        </authorList>
    </citation>
    <scope>NUCLEOTIDE SEQUENCE [LARGE SCALE GENOMIC DNA]</scope>
    <source>
        <strain evidence="2">NCTC11134</strain>
        <plasmid evidence="2">2</plasmid>
    </source>
</reference>
<dbReference type="AlphaFoldDB" id="A0A0H5P963"/>